<dbReference type="SUPFAM" id="SSF82714">
    <property type="entry name" value="Multidrug efflux transporter AcrB TolC docking domain, DN and DC subdomains"/>
    <property type="match status" value="2"/>
</dbReference>
<evidence type="ECO:0000256" key="1">
    <source>
        <dbReference type="SAM" id="MobiDB-lite"/>
    </source>
</evidence>
<dbReference type="PANTHER" id="PTHR32063:SF0">
    <property type="entry name" value="SWARMING MOTILITY PROTEIN SWRC"/>
    <property type="match status" value="1"/>
</dbReference>
<dbReference type="InterPro" id="IPR027463">
    <property type="entry name" value="AcrB_DN_DC_subdom"/>
</dbReference>
<keyword evidence="2" id="KW-0472">Membrane</keyword>
<feature type="transmembrane region" description="Helical" evidence="2">
    <location>
        <begin position="434"/>
        <end position="454"/>
    </location>
</feature>
<proteinExistence type="predicted"/>
<keyword evidence="2" id="KW-0812">Transmembrane</keyword>
<evidence type="ECO:0000313" key="3">
    <source>
        <dbReference type="EMBL" id="SIN69564.1"/>
    </source>
</evidence>
<keyword evidence="4" id="KW-1185">Reference proteome</keyword>
<evidence type="ECO:0000256" key="2">
    <source>
        <dbReference type="SAM" id="Phobius"/>
    </source>
</evidence>
<feature type="transmembrane region" description="Helical" evidence="2">
    <location>
        <begin position="875"/>
        <end position="895"/>
    </location>
</feature>
<dbReference type="Gene3D" id="3.30.2090.10">
    <property type="entry name" value="Multidrug efflux transporter AcrB TolC docking domain, DN and DC subdomains"/>
    <property type="match status" value="2"/>
</dbReference>
<dbReference type="RefSeq" id="WP_074204738.1">
    <property type="nucleotide sequence ID" value="NZ_FSQW01000001.1"/>
</dbReference>
<dbReference type="Gene3D" id="3.30.70.1320">
    <property type="entry name" value="Multidrug efflux transporter AcrB pore domain like"/>
    <property type="match status" value="1"/>
</dbReference>
<dbReference type="Gene3D" id="3.30.70.1440">
    <property type="entry name" value="Multidrug efflux transporter AcrB pore domain"/>
    <property type="match status" value="1"/>
</dbReference>
<dbReference type="STRING" id="1123272.SAMN02745824_1883"/>
<evidence type="ECO:0000313" key="4">
    <source>
        <dbReference type="Proteomes" id="UP000185192"/>
    </source>
</evidence>
<feature type="transmembrane region" description="Helical" evidence="2">
    <location>
        <begin position="524"/>
        <end position="541"/>
    </location>
</feature>
<dbReference type="EMBL" id="FSQW01000001">
    <property type="protein sequence ID" value="SIN69564.1"/>
    <property type="molecule type" value="Genomic_DNA"/>
</dbReference>
<protein>
    <submittedName>
        <fullName evidence="3">Multidrug efflux pump subunit AcrB</fullName>
    </submittedName>
</protein>
<dbReference type="OrthoDB" id="9758757at2"/>
<feature type="transmembrane region" description="Helical" evidence="2">
    <location>
        <begin position="849"/>
        <end position="868"/>
    </location>
</feature>
<accession>A0A1N6DFY8</accession>
<dbReference type="Gene3D" id="3.30.70.1430">
    <property type="entry name" value="Multidrug efflux transporter AcrB pore domain"/>
    <property type="match status" value="2"/>
</dbReference>
<gene>
    <name evidence="3" type="ORF">SAMN02745824_1883</name>
</gene>
<feature type="transmembrane region" description="Helical" evidence="2">
    <location>
        <begin position="977"/>
        <end position="1005"/>
    </location>
</feature>
<organism evidence="3 4">
    <name type="scientific">Parasphingorhabdus marina DSM 22363</name>
    <dbReference type="NCBI Taxonomy" id="1123272"/>
    <lineage>
        <taxon>Bacteria</taxon>
        <taxon>Pseudomonadati</taxon>
        <taxon>Pseudomonadota</taxon>
        <taxon>Alphaproteobacteria</taxon>
        <taxon>Sphingomonadales</taxon>
        <taxon>Sphingomonadaceae</taxon>
        <taxon>Parasphingorhabdus</taxon>
    </lineage>
</organism>
<feature type="transmembrane region" description="Helical" evidence="2">
    <location>
        <begin position="907"/>
        <end position="928"/>
    </location>
</feature>
<feature type="transmembrane region" description="Helical" evidence="2">
    <location>
        <begin position="949"/>
        <end position="971"/>
    </location>
</feature>
<dbReference type="SUPFAM" id="SSF82693">
    <property type="entry name" value="Multidrug efflux transporter AcrB pore domain, PN1, PN2, PC1 and PC2 subdomains"/>
    <property type="match status" value="2"/>
</dbReference>
<dbReference type="Proteomes" id="UP000185192">
    <property type="component" value="Unassembled WGS sequence"/>
</dbReference>
<dbReference type="Gene3D" id="1.20.1640.10">
    <property type="entry name" value="Multidrug efflux transporter AcrB transmembrane domain"/>
    <property type="match status" value="2"/>
</dbReference>
<feature type="region of interest" description="Disordered" evidence="1">
    <location>
        <begin position="1011"/>
        <end position="1051"/>
    </location>
</feature>
<dbReference type="InterPro" id="IPR001036">
    <property type="entry name" value="Acrflvin-R"/>
</dbReference>
<dbReference type="SUPFAM" id="SSF82866">
    <property type="entry name" value="Multidrug efflux transporter AcrB transmembrane domain"/>
    <property type="match status" value="2"/>
</dbReference>
<reference evidence="4" key="1">
    <citation type="submission" date="2016-11" db="EMBL/GenBank/DDBJ databases">
        <authorList>
            <person name="Varghese N."/>
            <person name="Submissions S."/>
        </authorList>
    </citation>
    <scope>NUCLEOTIDE SEQUENCE [LARGE SCALE GENOMIC DNA]</scope>
    <source>
        <strain evidence="4">DSM 22363</strain>
    </source>
</reference>
<dbReference type="PANTHER" id="PTHR32063">
    <property type="match status" value="1"/>
</dbReference>
<dbReference type="AlphaFoldDB" id="A0A1N6DFY8"/>
<dbReference type="PRINTS" id="PR00702">
    <property type="entry name" value="ACRIFLAVINRP"/>
</dbReference>
<sequence>MGLTKIALKYPAAIAAGLALIALIGLVSAFSTPIQLFPNIERPSLTVQAGWRAASPKEIESEITIPIEQELRGLPGLTSVQSWSNNGGVWLNLEFALGTNMDKAFAEVSSRVQRVRNWPLDADRPSVGGANGDQGESLIYLFLQALPDSNMDAEALARLSRDTLIPRIESVEGVQGVSLEAPTGERILRIKFDPWRIAQLNLTIEELARAVGRFQDVGGGTVDVGRRGYALRFEGNFTADQIGDLTVAQRGNTVIRMRDVADINVGPDKAFGVTYQNGNPAIGMRVIRQPGSNTLDAIDGVLAEVEDFNENELQKVGAKIEKSFDPSVFIKRALSFLGGNLLLGTFLAIGLLWMFVRKWRATLIIAATVPVCLLATLAVIGMTGRTINVISLAGLAFATGMVLDAAIVVMENFVRLRKQGRTAGEAAIESVTQVWPALFASTATTVAIFIPIMFIEDVEGQLFADLALTIAISVVASLIVAVTVLPAAARHYAGTLDMDDNETRWNGYADRIYGLIDTSKKRKIWIPSLILAPLALSWLLWPQTDYLPDVKRDAVDAWVGLPSGATLESARAEIAEEVVQRLDPYLTGEKQPELLNYYLFVNPWGLNTGIRIKDQSRIEEMTGIVNNEILAGFPDVQAFAQQGSLFGNFGGNGSIELYLQSEDDEVLRETALIAVDAVQAAIPGAMVRPNPDPNVVVPELRLTPNDRRIAELGLTRDQVGRAVRAFGDGLYLGEYVSEGERMRVILRGAEAAGPEAIESAPLVTPNGGTVPMGEVATVLRGVGPTQIRHVDGRKTLTLNISPPPGVALGEALEKIQETAEPQIQAALQAGDTLRYGGDANALLKAVKSLSTNFILAGALLFVIMASVFRSARDAALVIIALPLATVGGVIAIQILNLFKPTPLDLLGMIGFVILLGIVVNNAILLMAQARESEADGLSRADAAKAALRLRLRPILMTTGTSVMGMLPLALVPGPGSAIYRGLAVIIVGGVLVSTIFTLVLLPALIQLGSARKDLPSQPDEPRDPQDKPNKSPKPQRSGPDFGSGPALEPAE</sequence>
<name>A0A1N6DFY8_9SPHN</name>
<feature type="transmembrane region" description="Helical" evidence="2">
    <location>
        <begin position="466"/>
        <end position="488"/>
    </location>
</feature>
<dbReference type="GO" id="GO:0042910">
    <property type="term" value="F:xenobiotic transmembrane transporter activity"/>
    <property type="evidence" value="ECO:0007669"/>
    <property type="project" value="TreeGrafter"/>
</dbReference>
<feature type="transmembrane region" description="Helical" evidence="2">
    <location>
        <begin position="333"/>
        <end position="356"/>
    </location>
</feature>
<feature type="compositionally biased region" description="Basic and acidic residues" evidence="1">
    <location>
        <begin position="1011"/>
        <end position="1029"/>
    </location>
</feature>
<feature type="transmembrane region" description="Helical" evidence="2">
    <location>
        <begin position="363"/>
        <end position="383"/>
    </location>
</feature>
<dbReference type="GO" id="GO:0005886">
    <property type="term" value="C:plasma membrane"/>
    <property type="evidence" value="ECO:0007669"/>
    <property type="project" value="TreeGrafter"/>
</dbReference>
<keyword evidence="2" id="KW-1133">Transmembrane helix</keyword>
<feature type="transmembrane region" description="Helical" evidence="2">
    <location>
        <begin position="389"/>
        <end position="414"/>
    </location>
</feature>
<dbReference type="Pfam" id="PF00873">
    <property type="entry name" value="ACR_tran"/>
    <property type="match status" value="1"/>
</dbReference>